<comment type="caution">
    <text evidence="1">The sequence shown here is derived from an EMBL/GenBank/DDBJ whole genome shotgun (WGS) entry which is preliminary data.</text>
</comment>
<reference evidence="1 2" key="1">
    <citation type="submission" date="2021-03" db="EMBL/GenBank/DDBJ databases">
        <title>Genomic Encyclopedia of Type Strains, Phase IV (KMG-IV): sequencing the most valuable type-strain genomes for metagenomic binning, comparative biology and taxonomic classification.</title>
        <authorList>
            <person name="Goeker M."/>
        </authorList>
    </citation>
    <scope>NUCLEOTIDE SEQUENCE [LARGE SCALE GENOMIC DNA]</scope>
    <source>
        <strain evidence="1 2">DSM 13372</strain>
    </source>
</reference>
<accession>A0ABS4R1P3</accession>
<protein>
    <submittedName>
        <fullName evidence="1">Uncharacterized protein</fullName>
    </submittedName>
</protein>
<dbReference type="RefSeq" id="WP_209602368.1">
    <property type="nucleotide sequence ID" value="NZ_JAGILA010000003.1"/>
</dbReference>
<proteinExistence type="predicted"/>
<organism evidence="1 2">
    <name type="scientific">Sinorhizobium kostiense</name>
    <dbReference type="NCBI Taxonomy" id="76747"/>
    <lineage>
        <taxon>Bacteria</taxon>
        <taxon>Pseudomonadati</taxon>
        <taxon>Pseudomonadota</taxon>
        <taxon>Alphaproteobacteria</taxon>
        <taxon>Hyphomicrobiales</taxon>
        <taxon>Rhizobiaceae</taxon>
        <taxon>Sinorhizobium/Ensifer group</taxon>
        <taxon>Sinorhizobium</taxon>
    </lineage>
</organism>
<name>A0ABS4R1P3_9HYPH</name>
<evidence type="ECO:0000313" key="1">
    <source>
        <dbReference type="EMBL" id="MBP2236190.1"/>
    </source>
</evidence>
<dbReference type="Proteomes" id="UP000730739">
    <property type="component" value="Unassembled WGS sequence"/>
</dbReference>
<dbReference type="EMBL" id="JAGILA010000003">
    <property type="protein sequence ID" value="MBP2236190.1"/>
    <property type="molecule type" value="Genomic_DNA"/>
</dbReference>
<gene>
    <name evidence="1" type="ORF">J2Z31_002704</name>
</gene>
<sequence>MMPEQYGEIGALVAEDVMHHYRFGNGRFMAPVKAAHACAAALALAVLLPRCGHADDYL</sequence>
<keyword evidence="2" id="KW-1185">Reference proteome</keyword>
<evidence type="ECO:0000313" key="2">
    <source>
        <dbReference type="Proteomes" id="UP000730739"/>
    </source>
</evidence>